<dbReference type="InterPro" id="IPR021109">
    <property type="entry name" value="Peptidase_aspartic_dom_sf"/>
</dbReference>
<evidence type="ECO:0000256" key="3">
    <source>
        <dbReference type="ARBA" id="ARBA00022475"/>
    </source>
</evidence>
<feature type="coiled-coil region" evidence="11">
    <location>
        <begin position="217"/>
        <end position="299"/>
    </location>
</feature>
<dbReference type="PROSITE" id="PS50158">
    <property type="entry name" value="ZF_CCHC"/>
    <property type="match status" value="1"/>
</dbReference>
<name>A0A1I8IG43_9PLAT</name>
<dbReference type="Gene3D" id="4.10.60.10">
    <property type="entry name" value="Zinc finger, CCHC-type"/>
    <property type="match status" value="1"/>
</dbReference>
<keyword evidence="9" id="KW-0966">Cell projection</keyword>
<reference evidence="15" key="1">
    <citation type="submission" date="2016-11" db="UniProtKB">
        <authorList>
            <consortium name="WormBaseParasite"/>
        </authorList>
    </citation>
    <scope>IDENTIFICATION</scope>
</reference>
<evidence type="ECO:0000256" key="12">
    <source>
        <dbReference type="SAM" id="MobiDB-lite"/>
    </source>
</evidence>
<keyword evidence="3" id="KW-1003">Cell membrane</keyword>
<dbReference type="Pfam" id="PF13975">
    <property type="entry name" value="gag-asp_proteas"/>
    <property type="match status" value="1"/>
</dbReference>
<keyword evidence="11" id="KW-0175">Coiled coil</keyword>
<evidence type="ECO:0000256" key="5">
    <source>
        <dbReference type="ARBA" id="ARBA00022692"/>
    </source>
</evidence>
<dbReference type="Proteomes" id="UP000095280">
    <property type="component" value="Unplaced"/>
</dbReference>
<keyword evidence="6" id="KW-1133">Transmembrane helix</keyword>
<dbReference type="InterPro" id="IPR026501">
    <property type="entry name" value="Limbin/EVC"/>
</dbReference>
<feature type="region of interest" description="Disordered" evidence="12">
    <location>
        <begin position="22"/>
        <end position="41"/>
    </location>
</feature>
<evidence type="ECO:0000256" key="7">
    <source>
        <dbReference type="ARBA" id="ARBA00023136"/>
    </source>
</evidence>
<dbReference type="InterPro" id="IPR001878">
    <property type="entry name" value="Znf_CCHC"/>
</dbReference>
<feature type="region of interest" description="Disordered" evidence="12">
    <location>
        <begin position="522"/>
        <end position="543"/>
    </location>
</feature>
<feature type="compositionally biased region" description="Polar residues" evidence="12">
    <location>
        <begin position="1234"/>
        <end position="1251"/>
    </location>
</feature>
<dbReference type="InterPro" id="IPR001969">
    <property type="entry name" value="Aspartic_peptidase_AS"/>
</dbReference>
<dbReference type="Gene3D" id="2.40.70.10">
    <property type="entry name" value="Acid Proteases"/>
    <property type="match status" value="1"/>
</dbReference>
<feature type="coiled-coil region" evidence="11">
    <location>
        <begin position="434"/>
        <end position="461"/>
    </location>
</feature>
<keyword evidence="7" id="KW-0472">Membrane</keyword>
<feature type="compositionally biased region" description="Acidic residues" evidence="12">
    <location>
        <begin position="1266"/>
        <end position="1275"/>
    </location>
</feature>
<evidence type="ECO:0000259" key="13">
    <source>
        <dbReference type="PROSITE" id="PS50158"/>
    </source>
</evidence>
<feature type="coiled-coil region" evidence="11">
    <location>
        <begin position="133"/>
        <end position="171"/>
    </location>
</feature>
<dbReference type="GO" id="GO:0003676">
    <property type="term" value="F:nucleic acid binding"/>
    <property type="evidence" value="ECO:0007669"/>
    <property type="project" value="InterPro"/>
</dbReference>
<dbReference type="GO" id="GO:0006508">
    <property type="term" value="P:proteolysis"/>
    <property type="evidence" value="ECO:0007669"/>
    <property type="project" value="InterPro"/>
</dbReference>
<keyword evidence="10" id="KW-0479">Metal-binding</keyword>
<dbReference type="WBParaSite" id="maker-uti_cns_0012226-snap-gene-0.2-mRNA-1">
    <property type="protein sequence ID" value="maker-uti_cns_0012226-snap-gene-0.2-mRNA-1"/>
    <property type="gene ID" value="maker-uti_cns_0012226-snap-gene-0.2"/>
</dbReference>
<evidence type="ECO:0000256" key="8">
    <source>
        <dbReference type="ARBA" id="ARBA00023212"/>
    </source>
</evidence>
<evidence type="ECO:0000256" key="10">
    <source>
        <dbReference type="PROSITE-ProRule" id="PRU00047"/>
    </source>
</evidence>
<dbReference type="PANTHER" id="PTHR16795">
    <property type="entry name" value="LIMBIN/ELLIS-VAN CREVELD PROTEIN"/>
    <property type="match status" value="1"/>
</dbReference>
<keyword evidence="14" id="KW-1185">Reference proteome</keyword>
<dbReference type="CDD" id="cd00303">
    <property type="entry name" value="retropepsin_like"/>
    <property type="match status" value="1"/>
</dbReference>
<accession>A0A1I8IG43</accession>
<evidence type="ECO:0000256" key="11">
    <source>
        <dbReference type="SAM" id="Coils"/>
    </source>
</evidence>
<keyword evidence="5" id="KW-0812">Transmembrane</keyword>
<evidence type="ECO:0000313" key="14">
    <source>
        <dbReference type="Proteomes" id="UP000095280"/>
    </source>
</evidence>
<keyword evidence="4" id="KW-0963">Cytoplasm</keyword>
<dbReference type="GO" id="GO:0098797">
    <property type="term" value="C:plasma membrane protein complex"/>
    <property type="evidence" value="ECO:0007669"/>
    <property type="project" value="TreeGrafter"/>
</dbReference>
<protein>
    <submittedName>
        <fullName evidence="15">CCHC-type domain-containing protein</fullName>
    </submittedName>
</protein>
<evidence type="ECO:0000256" key="9">
    <source>
        <dbReference type="ARBA" id="ARBA00023273"/>
    </source>
</evidence>
<feature type="coiled-coil region" evidence="11">
    <location>
        <begin position="346"/>
        <end position="403"/>
    </location>
</feature>
<sequence length="1693" mass="188561">YLSQREALHQRLLEARRKKLTEADAEAAQPQRSLAAKVDTGSITDPDSFLDEFERALAETSRFKNEATTELDDSECRQLDQLRRDLAKTKDDEEAKVDEAAIKQLGLAATDEELQRMLADHRHQTDRFRREKRAERKRQAMRLEEKLSERQARLAAAKEAEEAELNSVKRNQEVVLRKALVYQVDLDENTRRQILEEHDRNMQAVTNNLHLSRHKQEASLEAKLAQRRAEADRLKKEAHDARLAIDDERRGDLDKLDAELNRKLDENKKQLELERRNGLAQIRDEMARETESALRAQETHMSAVIGRLQTGRARRHAAITEQEKVLKELEIQLQDGLKGRLRSGDVQGLDQVLQSYNNQVAAMERQLDHERRHQDRQLTEELQRRKLDRRDRVQEEVDKEEDKSIKALKASGHGRMAKFVMDSVLDTKYRNSMLEINEEMRMELRKEQELLDREMEDELKAELDKQREHLFGQLTALTDLSPDEVKEMVDKAAKSAGAGKRLTRKMTNEFVSIVQESRTKPNSSWQIRMEERDEKSNDASLLPPKFSGQSNVHFWLSIFEDFAEDKNWDDAKRASKVKLLLRGEAQVCVWDMPDADKKSYEKIKALLLQQYGGSANQHRAMQEFQGRQRKNGESIRELSFALRLLYMGARPDDPSTLRDREVKFRIIQLLSAGIREALLKESDSDTCTLGTLVERATRLEQVMSKNTPASSSMVSVVDDRLSRLEQQLETLTAAVTSGAARGGRAGPGDRRQAQRTSGCYQCGKDGHIARRCPTKGAHKQGRCFNCSGWGHNAATAHSVFVRALLQEKPVCFLLDTGAQTSLISHSLMRSCGLQLESGSSCCPTSVDGSRLQCLGTARGTVQVGETTRLDHVFNVVEGISVDLILGMDFIGRATSELRININNKTVFFNDEAVPFFTNSSKIQMVTGTLVARIECNINVPARSEKLVWLRVKSKDEQGVFEPNAEFTQETGLLASRVLALSADQRIPVLMCNLGSEAVTLYANKAVGEFEAADVLEPVGNVKEKLKNWDVNPELTELERDKLMTILKANDDLFSTHEFDLGSTSRDALLQSVFKALTEGREHLSNSGQQKVEEFLGDDGIEIGPHGALLPHTNSGASDTLEYVEDVQKRLLQSRRLVHQKLQSAQTERNERYNKDVRFQPYNQGDLVMLSCKTVKPGRSKSLSNRWTGPYVVLKRLGEVNYRVRLAPGLAVRRRRKLVVHHDRLKPFVKRRGSLQLTDEQQPAPATSTSPEQLGVPDAWAQLSGGNDDDDGDTEAAIDPVVPPALRRSIIYHSKPAFEADGDEQAVVVMVAGPTGLPGEHISLIVNLPSVDLVEQSHHHKGVKDGGEVLRWHRAAKLYRITMSISGLVRPYGLRSSSSSLGNSVAKARDARVSMIRLTQSIWIARSGVSCAVEGAKHGNGNSDHIDGQLELQELGNRIVHVAAPLDGLDNAGEVVVSQDDVGGLLGNVGALEAHSESDVGLLQSRTIVGAVSSYGDNLATSGDLRGDDAGHQATHDTRQTNLIESSLRHLASSGISNTLIKLLAFEHQEVFSGFQNAAFRSNGSSRVDIVSRHHSNADAGALALANSGRHLRSDRILDADYGDAGKLGHYEVLIVPVGLLFEGGVAGSRAGAGRYEVFVGDADYLVDGFFRHFSAIIVIVAAHRFDIAEQGAFGLVANLLWQLVSLLGGLRGV</sequence>
<evidence type="ECO:0000256" key="2">
    <source>
        <dbReference type="ARBA" id="ARBA00004162"/>
    </source>
</evidence>
<dbReference type="SMART" id="SM00343">
    <property type="entry name" value="ZnF_C2HC"/>
    <property type="match status" value="1"/>
</dbReference>
<dbReference type="PROSITE" id="PS00141">
    <property type="entry name" value="ASP_PROTEASE"/>
    <property type="match status" value="1"/>
</dbReference>
<dbReference type="InterPro" id="IPR054465">
    <property type="entry name" value="Integrase_p58-like_C"/>
</dbReference>
<evidence type="ECO:0000256" key="4">
    <source>
        <dbReference type="ARBA" id="ARBA00022490"/>
    </source>
</evidence>
<feature type="domain" description="CCHC-type" evidence="13">
    <location>
        <begin position="759"/>
        <end position="773"/>
    </location>
</feature>
<dbReference type="SUPFAM" id="SSF57756">
    <property type="entry name" value="Retrovirus zinc finger-like domains"/>
    <property type="match status" value="1"/>
</dbReference>
<evidence type="ECO:0000313" key="15">
    <source>
        <dbReference type="WBParaSite" id="maker-uti_cns_0012226-snap-gene-0.2-mRNA-1"/>
    </source>
</evidence>
<dbReference type="Pfam" id="PF22938">
    <property type="entry name" value="Integrase_p58_C"/>
    <property type="match status" value="1"/>
</dbReference>
<keyword evidence="10" id="KW-0863">Zinc-finger</keyword>
<feature type="region of interest" description="Disordered" evidence="12">
    <location>
        <begin position="1230"/>
        <end position="1277"/>
    </location>
</feature>
<evidence type="ECO:0000256" key="6">
    <source>
        <dbReference type="ARBA" id="ARBA00022989"/>
    </source>
</evidence>
<dbReference type="GO" id="GO:0008270">
    <property type="term" value="F:zinc ion binding"/>
    <property type="evidence" value="ECO:0007669"/>
    <property type="project" value="UniProtKB-KW"/>
</dbReference>
<dbReference type="InterPro" id="IPR036875">
    <property type="entry name" value="Znf_CCHC_sf"/>
</dbReference>
<proteinExistence type="predicted"/>
<dbReference type="SUPFAM" id="SSF50630">
    <property type="entry name" value="Acid proteases"/>
    <property type="match status" value="1"/>
</dbReference>
<dbReference type="GO" id="GO:0004190">
    <property type="term" value="F:aspartic-type endopeptidase activity"/>
    <property type="evidence" value="ECO:0007669"/>
    <property type="project" value="InterPro"/>
</dbReference>
<dbReference type="GO" id="GO:0060170">
    <property type="term" value="C:ciliary membrane"/>
    <property type="evidence" value="ECO:0007669"/>
    <property type="project" value="TreeGrafter"/>
</dbReference>
<keyword evidence="8" id="KW-0206">Cytoskeleton</keyword>
<dbReference type="GO" id="GO:0007224">
    <property type="term" value="P:smoothened signaling pathway"/>
    <property type="evidence" value="ECO:0007669"/>
    <property type="project" value="InterPro"/>
</dbReference>
<organism evidence="14 15">
    <name type="scientific">Macrostomum lignano</name>
    <dbReference type="NCBI Taxonomy" id="282301"/>
    <lineage>
        <taxon>Eukaryota</taxon>
        <taxon>Metazoa</taxon>
        <taxon>Spiralia</taxon>
        <taxon>Lophotrochozoa</taxon>
        <taxon>Platyhelminthes</taxon>
        <taxon>Rhabditophora</taxon>
        <taxon>Macrostomorpha</taxon>
        <taxon>Macrostomida</taxon>
        <taxon>Macrostomidae</taxon>
        <taxon>Macrostomum</taxon>
    </lineage>
</organism>
<evidence type="ECO:0000256" key="1">
    <source>
        <dbReference type="ARBA" id="ARBA00004120"/>
    </source>
</evidence>
<dbReference type="PANTHER" id="PTHR16795:SF13">
    <property type="entry name" value="EVC COMPLEX MEMBER EVC"/>
    <property type="match status" value="1"/>
</dbReference>
<comment type="subcellular location">
    <subcellularLocation>
        <location evidence="2">Cell membrane</location>
        <topology evidence="2">Single-pass membrane protein</topology>
    </subcellularLocation>
    <subcellularLocation>
        <location evidence="1">Cytoplasm</location>
        <location evidence="1">Cytoskeleton</location>
        <location evidence="1">Cilium basal body</location>
    </subcellularLocation>
</comment>
<feature type="compositionally biased region" description="Basic and acidic residues" evidence="12">
    <location>
        <begin position="528"/>
        <end position="537"/>
    </location>
</feature>
<keyword evidence="10" id="KW-0862">Zinc</keyword>